<dbReference type="GO" id="GO:0016787">
    <property type="term" value="F:hydrolase activity"/>
    <property type="evidence" value="ECO:0007669"/>
    <property type="project" value="UniProtKB-KW"/>
</dbReference>
<keyword evidence="4" id="KW-1185">Reference proteome</keyword>
<sequence>MPVARMFARIAILALLFVPFYGAQAQEPLRQEDTFLRIKLDQRDVRLEALVVRPETAIGRLPLALITHGKSSSSISMGDLRASSYATVARDLARRGWLAVVVMRRGFGQSDGPFPASTSCANLDFSARFNTDADELEGALKTLQLRDDVDPDRVIAIGESAGGAAVLALAQRKPAGLRGVVNVAGGLNIEDCVETARDALVDVVKSWQKPGAPPQLWIYAKNDELFPPSLVDRMRAAALDGGGNIRFVELPEIKPTGHLIFRNGQARFVWLREMDASLRAWNLPTWSPLRARKIYADLGLSTRAEAFERYFAAPGEKAMALSRSRKQFNYWFGSGSLDLAKERALRDCAKAATDCSIAFENDQSMLPE</sequence>
<keyword evidence="3" id="KW-0378">Hydrolase</keyword>
<keyword evidence="1" id="KW-0732">Signal</keyword>
<dbReference type="InterPro" id="IPR050261">
    <property type="entry name" value="FrsA_esterase"/>
</dbReference>
<dbReference type="EMBL" id="FNUY01000001">
    <property type="protein sequence ID" value="SEF67954.1"/>
    <property type="molecule type" value="Genomic_DNA"/>
</dbReference>
<protein>
    <submittedName>
        <fullName evidence="3">Dienelactone hydrolase</fullName>
    </submittedName>
</protein>
<dbReference type="InterPro" id="IPR029058">
    <property type="entry name" value="AB_hydrolase_fold"/>
</dbReference>
<dbReference type="AlphaFoldDB" id="A0A1H5TYN5"/>
<evidence type="ECO:0000256" key="1">
    <source>
        <dbReference type="SAM" id="SignalP"/>
    </source>
</evidence>
<evidence type="ECO:0000313" key="3">
    <source>
        <dbReference type="EMBL" id="SEF67954.1"/>
    </source>
</evidence>
<proteinExistence type="predicted"/>
<dbReference type="Gene3D" id="3.40.50.1820">
    <property type="entry name" value="alpha/beta hydrolase"/>
    <property type="match status" value="1"/>
</dbReference>
<dbReference type="Proteomes" id="UP000236743">
    <property type="component" value="Unassembled WGS sequence"/>
</dbReference>
<dbReference type="OrthoDB" id="7839439at2"/>
<feature type="signal peptide" evidence="1">
    <location>
        <begin position="1"/>
        <end position="25"/>
    </location>
</feature>
<dbReference type="Pfam" id="PF12146">
    <property type="entry name" value="Hydrolase_4"/>
    <property type="match status" value="1"/>
</dbReference>
<dbReference type="PANTHER" id="PTHR22946">
    <property type="entry name" value="DIENELACTONE HYDROLASE DOMAIN-CONTAINING PROTEIN-RELATED"/>
    <property type="match status" value="1"/>
</dbReference>
<dbReference type="InterPro" id="IPR022742">
    <property type="entry name" value="Hydrolase_4"/>
</dbReference>
<dbReference type="RefSeq" id="WP_103871135.1">
    <property type="nucleotide sequence ID" value="NZ_FNUY01000001.1"/>
</dbReference>
<evidence type="ECO:0000259" key="2">
    <source>
        <dbReference type="Pfam" id="PF12146"/>
    </source>
</evidence>
<organism evidence="3 4">
    <name type="scientific">Bosea lathyri</name>
    <dbReference type="NCBI Taxonomy" id="1036778"/>
    <lineage>
        <taxon>Bacteria</taxon>
        <taxon>Pseudomonadati</taxon>
        <taxon>Pseudomonadota</taxon>
        <taxon>Alphaproteobacteria</taxon>
        <taxon>Hyphomicrobiales</taxon>
        <taxon>Boseaceae</taxon>
        <taxon>Bosea</taxon>
    </lineage>
</organism>
<accession>A0A1H5TYN5</accession>
<dbReference type="SUPFAM" id="SSF53474">
    <property type="entry name" value="alpha/beta-Hydrolases"/>
    <property type="match status" value="1"/>
</dbReference>
<reference evidence="3 4" key="1">
    <citation type="submission" date="2016-10" db="EMBL/GenBank/DDBJ databases">
        <authorList>
            <person name="de Groot N.N."/>
        </authorList>
    </citation>
    <scope>NUCLEOTIDE SEQUENCE [LARGE SCALE GENOMIC DNA]</scope>
    <source>
        <strain evidence="3 4">DSM 26656</strain>
    </source>
</reference>
<name>A0A1H5TYN5_9HYPH</name>
<feature type="chain" id="PRO_5009285560" evidence="1">
    <location>
        <begin position="26"/>
        <end position="368"/>
    </location>
</feature>
<gene>
    <name evidence="3" type="ORF">SAMN04488115_101825</name>
</gene>
<evidence type="ECO:0000313" key="4">
    <source>
        <dbReference type="Proteomes" id="UP000236743"/>
    </source>
</evidence>
<feature type="domain" description="Serine aminopeptidase S33" evidence="2">
    <location>
        <begin position="83"/>
        <end position="193"/>
    </location>
</feature>